<organism evidence="1 2">
    <name type="scientific">Ridgeia piscesae</name>
    <name type="common">Tubeworm</name>
    <dbReference type="NCBI Taxonomy" id="27915"/>
    <lineage>
        <taxon>Eukaryota</taxon>
        <taxon>Metazoa</taxon>
        <taxon>Spiralia</taxon>
        <taxon>Lophotrochozoa</taxon>
        <taxon>Annelida</taxon>
        <taxon>Polychaeta</taxon>
        <taxon>Sedentaria</taxon>
        <taxon>Canalipalpata</taxon>
        <taxon>Sabellida</taxon>
        <taxon>Siboglinidae</taxon>
        <taxon>Ridgeia</taxon>
    </lineage>
</organism>
<dbReference type="EMBL" id="JAODUO010005688">
    <property type="protein sequence ID" value="KAK2140575.1"/>
    <property type="molecule type" value="Genomic_DNA"/>
</dbReference>
<evidence type="ECO:0000313" key="2">
    <source>
        <dbReference type="Proteomes" id="UP001209878"/>
    </source>
</evidence>
<accession>A0AAD9MPH2</accession>
<proteinExistence type="predicted"/>
<gene>
    <name evidence="1" type="ORF">NP493_5702g00004</name>
</gene>
<sequence length="100" mass="11311">MDVAQQRDIDRPSAQRWPRWQNLRGVFDNEFSPFGGVSDGESTGFVFYADPAVNNSWIGKNFDSPNECKGDDSQTEAQARSLPPLLLYLQNHTPCLNIHQ</sequence>
<evidence type="ECO:0000313" key="1">
    <source>
        <dbReference type="EMBL" id="KAK2140575.1"/>
    </source>
</evidence>
<reference evidence="1" key="1">
    <citation type="journal article" date="2023" name="Mol. Biol. Evol.">
        <title>Third-Generation Sequencing Reveals the Adaptive Role of the Epigenome in Three Deep-Sea Polychaetes.</title>
        <authorList>
            <person name="Perez M."/>
            <person name="Aroh O."/>
            <person name="Sun Y."/>
            <person name="Lan Y."/>
            <person name="Juniper S.K."/>
            <person name="Young C.R."/>
            <person name="Angers B."/>
            <person name="Qian P.Y."/>
        </authorList>
    </citation>
    <scope>NUCLEOTIDE SEQUENCE</scope>
    <source>
        <strain evidence="1">R07B-5</strain>
    </source>
</reference>
<dbReference type="Proteomes" id="UP001209878">
    <property type="component" value="Unassembled WGS sequence"/>
</dbReference>
<protein>
    <submittedName>
        <fullName evidence="1">Uncharacterized protein</fullName>
    </submittedName>
</protein>
<name>A0AAD9MPH2_RIDPI</name>
<keyword evidence="2" id="KW-1185">Reference proteome</keyword>
<comment type="caution">
    <text evidence="1">The sequence shown here is derived from an EMBL/GenBank/DDBJ whole genome shotgun (WGS) entry which is preliminary data.</text>
</comment>
<dbReference type="AlphaFoldDB" id="A0AAD9MPH2"/>